<organism evidence="2 3">
    <name type="scientific">Trapa incisa</name>
    <dbReference type="NCBI Taxonomy" id="236973"/>
    <lineage>
        <taxon>Eukaryota</taxon>
        <taxon>Viridiplantae</taxon>
        <taxon>Streptophyta</taxon>
        <taxon>Embryophyta</taxon>
        <taxon>Tracheophyta</taxon>
        <taxon>Spermatophyta</taxon>
        <taxon>Magnoliopsida</taxon>
        <taxon>eudicotyledons</taxon>
        <taxon>Gunneridae</taxon>
        <taxon>Pentapetalae</taxon>
        <taxon>rosids</taxon>
        <taxon>malvids</taxon>
        <taxon>Myrtales</taxon>
        <taxon>Lythraceae</taxon>
        <taxon>Trapa</taxon>
    </lineage>
</organism>
<dbReference type="Proteomes" id="UP001345219">
    <property type="component" value="Chromosome 1"/>
</dbReference>
<accession>A0AAN7J9Z2</accession>
<name>A0AAN7J9Z2_9MYRT</name>
<reference evidence="2 3" key="1">
    <citation type="journal article" date="2023" name="Hortic Res">
        <title>Pangenome of water caltrop reveals structural variations and asymmetric subgenome divergence after allopolyploidization.</title>
        <authorList>
            <person name="Zhang X."/>
            <person name="Chen Y."/>
            <person name="Wang L."/>
            <person name="Yuan Y."/>
            <person name="Fang M."/>
            <person name="Shi L."/>
            <person name="Lu R."/>
            <person name="Comes H.P."/>
            <person name="Ma Y."/>
            <person name="Chen Y."/>
            <person name="Huang G."/>
            <person name="Zhou Y."/>
            <person name="Zheng Z."/>
            <person name="Qiu Y."/>
        </authorList>
    </citation>
    <scope>NUCLEOTIDE SEQUENCE [LARGE SCALE GENOMIC DNA]</scope>
    <source>
        <tissue evidence="2">Roots</tissue>
    </source>
</reference>
<gene>
    <name evidence="2" type="ORF">SAY87_000642</name>
</gene>
<protein>
    <submittedName>
        <fullName evidence="2">Uncharacterized protein</fullName>
    </submittedName>
</protein>
<sequence>MDSSVQNPKSSPKAKSADQGPDLPKDGFLVSCWGRLKLAKLIQWTKKKYSRTARRGAARRIRLPARPSASIAASLMDCKSIAESLSVVQPKPVAGGFKYDPLSYSQNFDEGVWHEHHMDAFQRDFSARYAAPAWPPPPPPREILFVINMGRFI</sequence>
<evidence type="ECO:0000313" key="3">
    <source>
        <dbReference type="Proteomes" id="UP001345219"/>
    </source>
</evidence>
<dbReference type="PANTHER" id="PTHR33168">
    <property type="entry name" value="STRESS INDUCED PROTEIN-RELATED"/>
    <property type="match status" value="1"/>
</dbReference>
<feature type="region of interest" description="Disordered" evidence="1">
    <location>
        <begin position="1"/>
        <end position="24"/>
    </location>
</feature>
<dbReference type="AlphaFoldDB" id="A0AAN7J9Z2"/>
<keyword evidence="3" id="KW-1185">Reference proteome</keyword>
<comment type="caution">
    <text evidence="2">The sequence shown here is derived from an EMBL/GenBank/DDBJ whole genome shotgun (WGS) entry which is preliminary data.</text>
</comment>
<feature type="compositionally biased region" description="Polar residues" evidence="1">
    <location>
        <begin position="1"/>
        <end position="10"/>
    </location>
</feature>
<proteinExistence type="predicted"/>
<dbReference type="EMBL" id="JAXIOK010000023">
    <property type="protein sequence ID" value="KAK4742641.1"/>
    <property type="molecule type" value="Genomic_DNA"/>
</dbReference>
<evidence type="ECO:0000256" key="1">
    <source>
        <dbReference type="SAM" id="MobiDB-lite"/>
    </source>
</evidence>
<evidence type="ECO:0000313" key="2">
    <source>
        <dbReference type="EMBL" id="KAK4742641.1"/>
    </source>
</evidence>